<dbReference type="PANTHER" id="PTHR48006">
    <property type="entry name" value="LEUCINE-RICH REPEAT-CONTAINING PROTEIN DDB_G0281931-RELATED"/>
    <property type="match status" value="1"/>
</dbReference>
<dbReference type="Gene3D" id="3.30.200.20">
    <property type="entry name" value="Phosphorylase Kinase, domain 1"/>
    <property type="match status" value="1"/>
</dbReference>
<evidence type="ECO:0000256" key="18">
    <source>
        <dbReference type="ARBA" id="ARBA00048679"/>
    </source>
</evidence>
<keyword evidence="15" id="KW-0675">Receptor</keyword>
<evidence type="ECO:0000256" key="2">
    <source>
        <dbReference type="ARBA" id="ARBA00008684"/>
    </source>
</evidence>
<dbReference type="GO" id="GO:0007165">
    <property type="term" value="P:signal transduction"/>
    <property type="evidence" value="ECO:0000318"/>
    <property type="project" value="GO_Central"/>
</dbReference>
<dbReference type="STRING" id="4155.A0A022RM05"/>
<accession>A0A022RM05</accession>
<keyword evidence="11" id="KW-0418">Kinase</keyword>
<reference evidence="20 21" key="1">
    <citation type="journal article" date="2013" name="Proc. Natl. Acad. Sci. U.S.A.">
        <title>Fine-scale variation in meiotic recombination in Mimulus inferred from population shotgun sequencing.</title>
        <authorList>
            <person name="Hellsten U."/>
            <person name="Wright K.M."/>
            <person name="Jenkins J."/>
            <person name="Shu S."/>
            <person name="Yuan Y."/>
            <person name="Wessler S.R."/>
            <person name="Schmutz J."/>
            <person name="Willis J.H."/>
            <person name="Rokhsar D.S."/>
        </authorList>
    </citation>
    <scope>NUCLEOTIDE SEQUENCE [LARGE SCALE GENOMIC DNA]</scope>
    <source>
        <strain evidence="21">cv. DUN x IM62</strain>
    </source>
</reference>
<keyword evidence="16" id="KW-0325">Glycoprotein</keyword>
<keyword evidence="10" id="KW-0547">Nucleotide-binding</keyword>
<keyword evidence="9" id="KW-0677">Repeat</keyword>
<evidence type="ECO:0000256" key="3">
    <source>
        <dbReference type="ARBA" id="ARBA00012513"/>
    </source>
</evidence>
<dbReference type="SUPFAM" id="SSF56112">
    <property type="entry name" value="Protein kinase-like (PK-like)"/>
    <property type="match status" value="1"/>
</dbReference>
<comment type="subcellular location">
    <subcellularLocation>
        <location evidence="1">Membrane</location>
        <topology evidence="1">Single-pass type I membrane protein</topology>
    </subcellularLocation>
</comment>
<dbReference type="InterPro" id="IPR001245">
    <property type="entry name" value="Ser-Thr/Tyr_kinase_cat_dom"/>
</dbReference>
<dbReference type="GO" id="GO:0005886">
    <property type="term" value="C:plasma membrane"/>
    <property type="evidence" value="ECO:0000318"/>
    <property type="project" value="GO_Central"/>
</dbReference>
<dbReference type="InterPro" id="IPR011009">
    <property type="entry name" value="Kinase-like_dom_sf"/>
</dbReference>
<keyword evidence="5" id="KW-0433">Leucine-rich repeat</keyword>
<name>A0A022RM05_ERYGU</name>
<evidence type="ECO:0000256" key="5">
    <source>
        <dbReference type="ARBA" id="ARBA00022614"/>
    </source>
</evidence>
<dbReference type="InterPro" id="IPR008271">
    <property type="entry name" value="Ser/Thr_kinase_AS"/>
</dbReference>
<evidence type="ECO:0000256" key="12">
    <source>
        <dbReference type="ARBA" id="ARBA00022840"/>
    </source>
</evidence>
<dbReference type="PANTHER" id="PTHR48006:SF102">
    <property type="entry name" value="LEUCINE-RICH REPEAT-CONTAINING PROTEIN DDB_G0281931-RELATED"/>
    <property type="match status" value="1"/>
</dbReference>
<keyword evidence="6" id="KW-0808">Transferase</keyword>
<evidence type="ECO:0000256" key="16">
    <source>
        <dbReference type="ARBA" id="ARBA00023180"/>
    </source>
</evidence>
<feature type="domain" description="Protein kinase" evidence="19">
    <location>
        <begin position="22"/>
        <end position="297"/>
    </location>
</feature>
<evidence type="ECO:0000256" key="15">
    <source>
        <dbReference type="ARBA" id="ARBA00023170"/>
    </source>
</evidence>
<dbReference type="FunFam" id="3.30.200.20:FF:000015">
    <property type="entry name" value="Somatic embryogenesis receptor kinase 1"/>
    <property type="match status" value="1"/>
</dbReference>
<dbReference type="SMART" id="SM00220">
    <property type="entry name" value="S_TKc"/>
    <property type="match status" value="1"/>
</dbReference>
<dbReference type="PIRSF" id="PIRSF000654">
    <property type="entry name" value="Integrin-linked_kinase"/>
    <property type="match status" value="1"/>
</dbReference>
<evidence type="ECO:0000256" key="8">
    <source>
        <dbReference type="ARBA" id="ARBA00022729"/>
    </source>
</evidence>
<protein>
    <recommendedName>
        <fullName evidence="3">non-specific serine/threonine protein kinase</fullName>
        <ecNumber evidence="3">2.7.11.1</ecNumber>
    </recommendedName>
</protein>
<evidence type="ECO:0000256" key="11">
    <source>
        <dbReference type="ARBA" id="ARBA00022777"/>
    </source>
</evidence>
<evidence type="ECO:0000256" key="10">
    <source>
        <dbReference type="ARBA" id="ARBA00022741"/>
    </source>
</evidence>
<sequence>GRLHAGTRTFSLNELKIATNGFSVRNILFRDGFAKWYKGRLENGSVVAIKRYTQLQDISHYFKTEVETMSIVNAHPNLLRLIGVCVTQQENLLVYPYMANGSVASCLRDRPGSQPPLKWAVRKRIAMGAARGLAYLHDECERKIIHRDVKAANIYLNKGFDAIICNFAFAIHMDHIVRGTIGNIAPEYLSKGTLPEKTDVYGYGMFLLELITGQRVFDLARLANDKDLMLLDWVKTNLKEKKWERIVDSDIKGYYYIEEEVKHLIQIALLCTQDNPEKRPNMSEIVRIMLPLGDGLLATQRWDELCNDEITNRSDEQWDSPRQFEQLSSPR</sequence>
<evidence type="ECO:0000259" key="19">
    <source>
        <dbReference type="PROSITE" id="PS50011"/>
    </source>
</evidence>
<dbReference type="GO" id="GO:0004674">
    <property type="term" value="F:protein serine/threonine kinase activity"/>
    <property type="evidence" value="ECO:0007669"/>
    <property type="project" value="UniProtKB-KW"/>
</dbReference>
<dbReference type="Pfam" id="PF07714">
    <property type="entry name" value="PK_Tyr_Ser-Thr"/>
    <property type="match status" value="1"/>
</dbReference>
<evidence type="ECO:0000256" key="4">
    <source>
        <dbReference type="ARBA" id="ARBA00022527"/>
    </source>
</evidence>
<dbReference type="PROSITE" id="PS00108">
    <property type="entry name" value="PROTEIN_KINASE_ST"/>
    <property type="match status" value="1"/>
</dbReference>
<evidence type="ECO:0000256" key="14">
    <source>
        <dbReference type="ARBA" id="ARBA00023136"/>
    </source>
</evidence>
<proteinExistence type="inferred from homology"/>
<evidence type="ECO:0000256" key="6">
    <source>
        <dbReference type="ARBA" id="ARBA00022679"/>
    </source>
</evidence>
<dbReference type="AlphaFoldDB" id="A0A022RM05"/>
<organism evidence="20 21">
    <name type="scientific">Erythranthe guttata</name>
    <name type="common">Yellow monkey flower</name>
    <name type="synonym">Mimulus guttatus</name>
    <dbReference type="NCBI Taxonomy" id="4155"/>
    <lineage>
        <taxon>Eukaryota</taxon>
        <taxon>Viridiplantae</taxon>
        <taxon>Streptophyta</taxon>
        <taxon>Embryophyta</taxon>
        <taxon>Tracheophyta</taxon>
        <taxon>Spermatophyta</taxon>
        <taxon>Magnoliopsida</taxon>
        <taxon>eudicotyledons</taxon>
        <taxon>Gunneridae</taxon>
        <taxon>Pentapetalae</taxon>
        <taxon>asterids</taxon>
        <taxon>lamiids</taxon>
        <taxon>Lamiales</taxon>
        <taxon>Phrymaceae</taxon>
        <taxon>Erythranthe</taxon>
    </lineage>
</organism>
<dbReference type="EC" id="2.7.11.1" evidence="3"/>
<evidence type="ECO:0000256" key="17">
    <source>
        <dbReference type="ARBA" id="ARBA00047899"/>
    </source>
</evidence>
<keyword evidence="13" id="KW-1133">Transmembrane helix</keyword>
<dbReference type="PROSITE" id="PS50011">
    <property type="entry name" value="PROTEIN_KINASE_DOM"/>
    <property type="match status" value="1"/>
</dbReference>
<comment type="catalytic activity">
    <reaction evidence="18">
        <text>L-seryl-[protein] + ATP = O-phospho-L-seryl-[protein] + ADP + H(+)</text>
        <dbReference type="Rhea" id="RHEA:17989"/>
        <dbReference type="Rhea" id="RHEA-COMP:9863"/>
        <dbReference type="Rhea" id="RHEA-COMP:11604"/>
        <dbReference type="ChEBI" id="CHEBI:15378"/>
        <dbReference type="ChEBI" id="CHEBI:29999"/>
        <dbReference type="ChEBI" id="CHEBI:30616"/>
        <dbReference type="ChEBI" id="CHEBI:83421"/>
        <dbReference type="ChEBI" id="CHEBI:456216"/>
        <dbReference type="EC" id="2.7.11.1"/>
    </reaction>
</comment>
<dbReference type="InterPro" id="IPR051824">
    <property type="entry name" value="LRR_Rcpt-Like_S/T_Kinase"/>
</dbReference>
<keyword evidence="21" id="KW-1185">Reference proteome</keyword>
<keyword evidence="4" id="KW-0723">Serine/threonine-protein kinase</keyword>
<evidence type="ECO:0000256" key="13">
    <source>
        <dbReference type="ARBA" id="ARBA00022989"/>
    </source>
</evidence>
<evidence type="ECO:0000256" key="9">
    <source>
        <dbReference type="ARBA" id="ARBA00022737"/>
    </source>
</evidence>
<dbReference type="Proteomes" id="UP000030748">
    <property type="component" value="Unassembled WGS sequence"/>
</dbReference>
<dbReference type="InterPro" id="IPR000719">
    <property type="entry name" value="Prot_kinase_dom"/>
</dbReference>
<comment type="catalytic activity">
    <reaction evidence="17">
        <text>L-threonyl-[protein] + ATP = O-phospho-L-threonyl-[protein] + ADP + H(+)</text>
        <dbReference type="Rhea" id="RHEA:46608"/>
        <dbReference type="Rhea" id="RHEA-COMP:11060"/>
        <dbReference type="Rhea" id="RHEA-COMP:11605"/>
        <dbReference type="ChEBI" id="CHEBI:15378"/>
        <dbReference type="ChEBI" id="CHEBI:30013"/>
        <dbReference type="ChEBI" id="CHEBI:30616"/>
        <dbReference type="ChEBI" id="CHEBI:61977"/>
        <dbReference type="ChEBI" id="CHEBI:456216"/>
        <dbReference type="EC" id="2.7.11.1"/>
    </reaction>
</comment>
<dbReference type="EMBL" id="KI630370">
    <property type="protein sequence ID" value="EYU40981.1"/>
    <property type="molecule type" value="Genomic_DNA"/>
</dbReference>
<keyword evidence="8" id="KW-0732">Signal</keyword>
<comment type="similarity">
    <text evidence="2">Belongs to the protein kinase superfamily. Ser/Thr protein kinase family.</text>
</comment>
<feature type="non-terminal residue" evidence="20">
    <location>
        <position position="1"/>
    </location>
</feature>
<keyword evidence="7" id="KW-0812">Transmembrane</keyword>
<dbReference type="FunFam" id="1.10.510.10:FF:000016">
    <property type="entry name" value="Somatic embryogenesis receptor-like kinase 1"/>
    <property type="match status" value="1"/>
</dbReference>
<dbReference type="GO" id="GO:0005524">
    <property type="term" value="F:ATP binding"/>
    <property type="evidence" value="ECO:0007669"/>
    <property type="project" value="UniProtKB-KW"/>
</dbReference>
<evidence type="ECO:0000256" key="1">
    <source>
        <dbReference type="ARBA" id="ARBA00004479"/>
    </source>
</evidence>
<keyword evidence="14" id="KW-0472">Membrane</keyword>
<gene>
    <name evidence="20" type="ORF">MIMGU_mgv1a017928mg</name>
</gene>
<evidence type="ECO:0000313" key="21">
    <source>
        <dbReference type="Proteomes" id="UP000030748"/>
    </source>
</evidence>
<dbReference type="Gene3D" id="1.10.510.10">
    <property type="entry name" value="Transferase(Phosphotransferase) domain 1"/>
    <property type="match status" value="1"/>
</dbReference>
<evidence type="ECO:0000313" key="20">
    <source>
        <dbReference type="EMBL" id="EYU40981.1"/>
    </source>
</evidence>
<dbReference type="GO" id="GO:0004672">
    <property type="term" value="F:protein kinase activity"/>
    <property type="evidence" value="ECO:0000318"/>
    <property type="project" value="GO_Central"/>
</dbReference>
<evidence type="ECO:0000256" key="7">
    <source>
        <dbReference type="ARBA" id="ARBA00022692"/>
    </source>
</evidence>
<keyword evidence="12" id="KW-0067">ATP-binding</keyword>